<proteinExistence type="predicted"/>
<feature type="transmembrane region" description="Helical" evidence="1">
    <location>
        <begin position="239"/>
        <end position="257"/>
    </location>
</feature>
<evidence type="ECO:0000313" key="2">
    <source>
        <dbReference type="EMBL" id="KJQ61014.1"/>
    </source>
</evidence>
<feature type="transmembrane region" description="Helical" evidence="1">
    <location>
        <begin position="167"/>
        <end position="195"/>
    </location>
</feature>
<keyword evidence="1" id="KW-0472">Membrane</keyword>
<evidence type="ECO:0000256" key="1">
    <source>
        <dbReference type="SAM" id="Phobius"/>
    </source>
</evidence>
<dbReference type="EMBL" id="JYGM01000010">
    <property type="protein sequence ID" value="KJQ61014.1"/>
    <property type="molecule type" value="Genomic_DNA"/>
</dbReference>
<evidence type="ECO:0000313" key="4">
    <source>
        <dbReference type="Proteomes" id="UP000033657"/>
    </source>
</evidence>
<protein>
    <submittedName>
        <fullName evidence="2">MalA protein</fullName>
    </submittedName>
</protein>
<keyword evidence="1" id="KW-0812">Transmembrane</keyword>
<evidence type="ECO:0000313" key="3">
    <source>
        <dbReference type="EMBL" id="KJQ61173.1"/>
    </source>
</evidence>
<organism evidence="2 4">
    <name type="scientific">Streptococcus oralis subsp. oralis</name>
    <dbReference type="NCBI Taxonomy" id="1891914"/>
    <lineage>
        <taxon>Bacteria</taxon>
        <taxon>Bacillati</taxon>
        <taxon>Bacillota</taxon>
        <taxon>Bacilli</taxon>
        <taxon>Lactobacillales</taxon>
        <taxon>Streptococcaceae</taxon>
        <taxon>Streptococcus</taxon>
    </lineage>
</organism>
<reference evidence="2 4" key="1">
    <citation type="submission" date="2015-02" db="EMBL/GenBank/DDBJ databases">
        <title>Evolution of amylase-binding proteins of oral streptococcal species.</title>
        <authorList>
            <person name="Haase E.M."/>
        </authorList>
    </citation>
    <scope>NUCLEOTIDE SEQUENCE [LARGE SCALE GENOMIC DNA]</scope>
    <source>
        <strain evidence="2 4">COL85/1862</strain>
    </source>
</reference>
<gene>
    <name evidence="2" type="primary">malA_1</name>
    <name evidence="3" type="synonym">malA_2</name>
    <name evidence="2" type="ORF">TZ87_01715</name>
    <name evidence="3" type="ORF">TZ87_01880</name>
</gene>
<sequence length="268" mass="31223">MPMLPYPFSYFSSIWGFRKPLSKRFGLNWFQLLFTSIFLISLSMVPIAIQNSSQETYPLDTFIDNVYTPLTDEAIMDLSENVQIVDGKLDYSGTKNQQPSLLIGLSQNKELPKDLQLHFDREELVISKESKELTRIRYHAIQTESFQSKEDLTQAISKDWYQQNRVYISLFLVLGASFLFGLNFFIVSLGASFLLYITKKSRLFSFRTFKECYHFILNCLGLPTLITLILGLFGQNMTTLITVQNILFVLYLVTIFYKTHFRDPDYHK</sequence>
<feature type="transmembrane region" description="Helical" evidence="1">
    <location>
        <begin position="215"/>
        <end position="233"/>
    </location>
</feature>
<dbReference type="AlphaFoldDB" id="A0A0F2CT07"/>
<comment type="caution">
    <text evidence="2">The sequence shown here is derived from an EMBL/GenBank/DDBJ whole genome shotgun (WGS) entry which is preliminary data.</text>
</comment>
<dbReference type="EMBL" id="JYGM01000010">
    <property type="protein sequence ID" value="KJQ61173.1"/>
    <property type="molecule type" value="Genomic_DNA"/>
</dbReference>
<keyword evidence="1" id="KW-1133">Transmembrane helix</keyword>
<accession>A0A0F2CT07</accession>
<name>A0A0F2CT07_STROR</name>
<dbReference type="Proteomes" id="UP000033657">
    <property type="component" value="Unassembled WGS sequence"/>
</dbReference>
<dbReference type="PATRIC" id="fig|28037.209.peg.1688"/>
<feature type="transmembrane region" description="Helical" evidence="1">
    <location>
        <begin position="27"/>
        <end position="49"/>
    </location>
</feature>